<reference evidence="3" key="2">
    <citation type="submission" date="2025-05" db="UniProtKB">
        <authorList>
            <consortium name="EnsemblMetazoa"/>
        </authorList>
    </citation>
    <scope>IDENTIFICATION</scope>
    <source>
        <strain evidence="3">Foshan</strain>
    </source>
</reference>
<organism evidence="3 4">
    <name type="scientific">Aedes albopictus</name>
    <name type="common">Asian tiger mosquito</name>
    <name type="synonym">Stegomyia albopicta</name>
    <dbReference type="NCBI Taxonomy" id="7160"/>
    <lineage>
        <taxon>Eukaryota</taxon>
        <taxon>Metazoa</taxon>
        <taxon>Ecdysozoa</taxon>
        <taxon>Arthropoda</taxon>
        <taxon>Hexapoda</taxon>
        <taxon>Insecta</taxon>
        <taxon>Pterygota</taxon>
        <taxon>Neoptera</taxon>
        <taxon>Endopterygota</taxon>
        <taxon>Diptera</taxon>
        <taxon>Nematocera</taxon>
        <taxon>Culicoidea</taxon>
        <taxon>Culicidae</taxon>
        <taxon>Culicinae</taxon>
        <taxon>Aedini</taxon>
        <taxon>Aedes</taxon>
        <taxon>Stegomyia</taxon>
    </lineage>
</organism>
<dbReference type="PANTHER" id="PTHR12243:SF67">
    <property type="entry name" value="COREPRESSOR OF PANGOLIN, ISOFORM A-RELATED"/>
    <property type="match status" value="1"/>
</dbReference>
<name>A0ABM1Y9N2_AEDAL</name>
<dbReference type="PROSITE" id="PS51029">
    <property type="entry name" value="MADF"/>
    <property type="match status" value="1"/>
</dbReference>
<dbReference type="EnsemblMetazoa" id="AALFPA23_007065.R9367">
    <property type="protein sequence ID" value="AALFPA23_007065.P9367"/>
    <property type="gene ID" value="AALFPA23_007065"/>
</dbReference>
<dbReference type="InterPro" id="IPR039353">
    <property type="entry name" value="TF_Adf1"/>
</dbReference>
<proteinExistence type="predicted"/>
<dbReference type="SMART" id="SM00595">
    <property type="entry name" value="MADF"/>
    <property type="match status" value="1"/>
</dbReference>
<evidence type="ECO:0000313" key="4">
    <source>
        <dbReference type="Proteomes" id="UP000069940"/>
    </source>
</evidence>
<evidence type="ECO:0000313" key="3">
    <source>
        <dbReference type="EnsemblMetazoa" id="AALFPA23_007065.P9367"/>
    </source>
</evidence>
<dbReference type="InterPro" id="IPR006578">
    <property type="entry name" value="MADF-dom"/>
</dbReference>
<keyword evidence="4" id="KW-1185">Reference proteome</keyword>
<feature type="compositionally biased region" description="Acidic residues" evidence="1">
    <location>
        <begin position="148"/>
        <end position="165"/>
    </location>
</feature>
<dbReference type="Pfam" id="PF10545">
    <property type="entry name" value="MADF_DNA_bdg"/>
    <property type="match status" value="1"/>
</dbReference>
<feature type="region of interest" description="Disordered" evidence="1">
    <location>
        <begin position="120"/>
        <end position="183"/>
    </location>
</feature>
<accession>A0ABM1Y9N2</accession>
<evidence type="ECO:0000259" key="2">
    <source>
        <dbReference type="PROSITE" id="PS51029"/>
    </source>
</evidence>
<protein>
    <recommendedName>
        <fullName evidence="2">MADF domain-containing protein</fullName>
    </recommendedName>
</protein>
<dbReference type="RefSeq" id="XP_029732198.1">
    <property type="nucleotide sequence ID" value="XM_029876338.2"/>
</dbReference>
<dbReference type="PANTHER" id="PTHR12243">
    <property type="entry name" value="MADF DOMAIN TRANSCRIPTION FACTOR"/>
    <property type="match status" value="1"/>
</dbReference>
<dbReference type="Proteomes" id="UP000069940">
    <property type="component" value="Unassembled WGS sequence"/>
</dbReference>
<reference evidence="4" key="1">
    <citation type="journal article" date="2015" name="Proc. Natl. Acad. Sci. U.S.A.">
        <title>Genome sequence of the Asian Tiger mosquito, Aedes albopictus, reveals insights into its biology, genetics, and evolution.</title>
        <authorList>
            <person name="Chen X.G."/>
            <person name="Jiang X."/>
            <person name="Gu J."/>
            <person name="Xu M."/>
            <person name="Wu Y."/>
            <person name="Deng Y."/>
            <person name="Zhang C."/>
            <person name="Bonizzoni M."/>
            <person name="Dermauw W."/>
            <person name="Vontas J."/>
            <person name="Armbruster P."/>
            <person name="Huang X."/>
            <person name="Yang Y."/>
            <person name="Zhang H."/>
            <person name="He W."/>
            <person name="Peng H."/>
            <person name="Liu Y."/>
            <person name="Wu K."/>
            <person name="Chen J."/>
            <person name="Lirakis M."/>
            <person name="Topalis P."/>
            <person name="Van Leeuwen T."/>
            <person name="Hall A.B."/>
            <person name="Jiang X."/>
            <person name="Thorpe C."/>
            <person name="Mueller R.L."/>
            <person name="Sun C."/>
            <person name="Waterhouse R.M."/>
            <person name="Yan G."/>
            <person name="Tu Z.J."/>
            <person name="Fang X."/>
            <person name="James A.A."/>
        </authorList>
    </citation>
    <scope>NUCLEOTIDE SEQUENCE [LARGE SCALE GENOMIC DNA]</scope>
    <source>
        <strain evidence="4">Foshan</strain>
    </source>
</reference>
<sequence>MASFEEKLILLVKENPCLYAKSAKDYRNVQKKESIWNAIAVELNKTGKKNSFAYKLTINNMDLISVDQVKARWRSLRDRFGSLARKQADESRSGAGASSSPAWPLYEELLFLATHMEARPTSSNYSQPCSQSSTQQNSQSEARPPAILEDDLPDHDETAAEEEYDTPTLSSTPTTSRAKKRKADVVDTQMQHLLETVQERVDGWGMKRLRHERFALYLAEQLEHLPLQVARSLEVEFVTKTNSLIDQYESLQYESNDGVV</sequence>
<evidence type="ECO:0000256" key="1">
    <source>
        <dbReference type="SAM" id="MobiDB-lite"/>
    </source>
</evidence>
<feature type="compositionally biased region" description="Low complexity" evidence="1">
    <location>
        <begin position="166"/>
        <end position="176"/>
    </location>
</feature>
<dbReference type="GeneID" id="109401077"/>
<feature type="domain" description="MADF" evidence="2">
    <location>
        <begin position="7"/>
        <end position="117"/>
    </location>
</feature>
<feature type="compositionally biased region" description="Low complexity" evidence="1">
    <location>
        <begin position="122"/>
        <end position="140"/>
    </location>
</feature>